<feature type="compositionally biased region" description="Polar residues" evidence="1">
    <location>
        <begin position="15"/>
        <end position="31"/>
    </location>
</feature>
<sequence>MAATSTRDGKRRSTAMATTRGATGYESSATAENPAGTASPDQQYAYQTAPGLYLAELAVVDKDRLVALERQYVEGSGNTVRVSELMLSDDKDVTGTASLANEPAFSFVHSAELLALGDCPAGTPGAVPHHQRQPNPLLDNVEGMALGPRDPDGSRLM</sequence>
<dbReference type="Pfam" id="PF13449">
    <property type="entry name" value="Phytase-like"/>
    <property type="match status" value="1"/>
</dbReference>
<name>A0ABW2LPN6_9PSEU</name>
<evidence type="ECO:0000313" key="4">
    <source>
        <dbReference type="Proteomes" id="UP001596504"/>
    </source>
</evidence>
<feature type="region of interest" description="Disordered" evidence="1">
    <location>
        <begin position="125"/>
        <end position="157"/>
    </location>
</feature>
<keyword evidence="4" id="KW-1185">Reference proteome</keyword>
<dbReference type="InterPro" id="IPR027372">
    <property type="entry name" value="Phytase-like_dom"/>
</dbReference>
<evidence type="ECO:0000259" key="2">
    <source>
        <dbReference type="Pfam" id="PF13449"/>
    </source>
</evidence>
<protein>
    <submittedName>
        <fullName evidence="3">Esterase-like activity of phytase family protein</fullName>
    </submittedName>
</protein>
<organism evidence="3 4">
    <name type="scientific">Saccharopolyspora griseoalba</name>
    <dbReference type="NCBI Taxonomy" id="1431848"/>
    <lineage>
        <taxon>Bacteria</taxon>
        <taxon>Bacillati</taxon>
        <taxon>Actinomycetota</taxon>
        <taxon>Actinomycetes</taxon>
        <taxon>Pseudonocardiales</taxon>
        <taxon>Pseudonocardiaceae</taxon>
        <taxon>Saccharopolyspora</taxon>
    </lineage>
</organism>
<comment type="caution">
    <text evidence="3">The sequence shown here is derived from an EMBL/GenBank/DDBJ whole genome shotgun (WGS) entry which is preliminary data.</text>
</comment>
<dbReference type="EMBL" id="JBHTCJ010000011">
    <property type="protein sequence ID" value="MFC7343764.1"/>
    <property type="molecule type" value="Genomic_DNA"/>
</dbReference>
<gene>
    <name evidence="3" type="ORF">ACFQRI_20350</name>
</gene>
<dbReference type="RefSeq" id="WP_380670981.1">
    <property type="nucleotide sequence ID" value="NZ_JBHTCJ010000011.1"/>
</dbReference>
<feature type="region of interest" description="Disordered" evidence="1">
    <location>
        <begin position="1"/>
        <end position="42"/>
    </location>
</feature>
<dbReference type="Proteomes" id="UP001596504">
    <property type="component" value="Unassembled WGS sequence"/>
</dbReference>
<proteinExistence type="predicted"/>
<evidence type="ECO:0000313" key="3">
    <source>
        <dbReference type="EMBL" id="MFC7343764.1"/>
    </source>
</evidence>
<feature type="domain" description="Phytase-like" evidence="2">
    <location>
        <begin position="30"/>
        <end position="155"/>
    </location>
</feature>
<reference evidence="4" key="1">
    <citation type="journal article" date="2019" name="Int. J. Syst. Evol. Microbiol.">
        <title>The Global Catalogue of Microorganisms (GCM) 10K type strain sequencing project: providing services to taxonomists for standard genome sequencing and annotation.</title>
        <authorList>
            <consortium name="The Broad Institute Genomics Platform"/>
            <consortium name="The Broad Institute Genome Sequencing Center for Infectious Disease"/>
            <person name="Wu L."/>
            <person name="Ma J."/>
        </authorList>
    </citation>
    <scope>NUCLEOTIDE SEQUENCE [LARGE SCALE GENOMIC DNA]</scope>
    <source>
        <strain evidence="4">WLHS5</strain>
    </source>
</reference>
<evidence type="ECO:0000256" key="1">
    <source>
        <dbReference type="SAM" id="MobiDB-lite"/>
    </source>
</evidence>
<accession>A0ABW2LPN6</accession>